<protein>
    <submittedName>
        <fullName evidence="1">(rape) hypothetical protein</fullName>
    </submittedName>
</protein>
<sequence>MLTEPSFKNTIMVSHIFFFFFPANTSPSTTTREDYILPYSRTSTAREKK</sequence>
<organism evidence="1">
    <name type="scientific">Brassica napus</name>
    <name type="common">Rape</name>
    <dbReference type="NCBI Taxonomy" id="3708"/>
    <lineage>
        <taxon>Eukaryota</taxon>
        <taxon>Viridiplantae</taxon>
        <taxon>Streptophyta</taxon>
        <taxon>Embryophyta</taxon>
        <taxon>Tracheophyta</taxon>
        <taxon>Spermatophyta</taxon>
        <taxon>Magnoliopsida</taxon>
        <taxon>eudicotyledons</taxon>
        <taxon>Gunneridae</taxon>
        <taxon>Pentapetalae</taxon>
        <taxon>rosids</taxon>
        <taxon>malvids</taxon>
        <taxon>Brassicales</taxon>
        <taxon>Brassicaceae</taxon>
        <taxon>Brassiceae</taxon>
        <taxon>Brassica</taxon>
    </lineage>
</organism>
<dbReference type="AlphaFoldDB" id="A0A816RNA5"/>
<feature type="non-terminal residue" evidence="1">
    <location>
        <position position="1"/>
    </location>
</feature>
<gene>
    <name evidence="1" type="ORF">DARMORV10_C01P43930.1</name>
</gene>
<proteinExistence type="predicted"/>
<accession>A0A816RNA5</accession>
<dbReference type="Proteomes" id="UP001295469">
    <property type="component" value="Chromosome C01"/>
</dbReference>
<name>A0A816RNA5_BRANA</name>
<reference evidence="1" key="1">
    <citation type="submission" date="2021-01" db="EMBL/GenBank/DDBJ databases">
        <authorList>
            <consortium name="Genoscope - CEA"/>
            <person name="William W."/>
        </authorList>
    </citation>
    <scope>NUCLEOTIDE SEQUENCE</scope>
</reference>
<dbReference type="EMBL" id="HG994365">
    <property type="protein sequence ID" value="CAF2077469.1"/>
    <property type="molecule type" value="Genomic_DNA"/>
</dbReference>
<evidence type="ECO:0000313" key="1">
    <source>
        <dbReference type="EMBL" id="CAF2077469.1"/>
    </source>
</evidence>